<evidence type="ECO:0000256" key="6">
    <source>
        <dbReference type="ARBA" id="ARBA00023004"/>
    </source>
</evidence>
<reference evidence="15" key="1">
    <citation type="submission" date="2018-07" db="EMBL/GenBank/DDBJ databases">
        <title>Complete genome sequence of Sphingomonas bisphenolicum strain AO1, a bisphenol A degradative bacterium isolated from Japanese farm field.</title>
        <authorList>
            <person name="Murakami M."/>
            <person name="Koh M."/>
            <person name="Koba S."/>
            <person name="Matsumura Y."/>
        </authorList>
    </citation>
    <scope>NUCLEOTIDE SEQUENCE</scope>
    <source>
        <strain evidence="15">AO1</strain>
    </source>
</reference>
<evidence type="ECO:0000256" key="2">
    <source>
        <dbReference type="ARBA" id="ARBA00022448"/>
    </source>
</evidence>
<evidence type="ECO:0000256" key="12">
    <source>
        <dbReference type="RuleBase" id="RU003357"/>
    </source>
</evidence>
<evidence type="ECO:0000256" key="1">
    <source>
        <dbReference type="ARBA" id="ARBA00004571"/>
    </source>
</evidence>
<feature type="domain" description="TonB-dependent receptor-like beta-barrel" evidence="13">
    <location>
        <begin position="277"/>
        <end position="724"/>
    </location>
</feature>
<sequence length="760" mass="82387">MGGMLAALPQAQAQVVAPQGQETEGGGLSDIIVTARRTSESMQTVPVAVTALAGEFLEKQNIVDVTSIPQFTPNLSIMQQSTSPTAASVYIRGIGNQEPSSVAEQGVGIYLDGVYVARSAGALFDLVDLERIEVLRGPQGTLFGRNTVGGAIQLVSKKPADEMKIDVKGGYGSFSEWFAKARIDTGYIGGSPIKASLSLMHRQRNGYIDNVYTSDSRDPGATNADALMLGVQADLGKVTINYSFDYNDRRATAPYFQMLYATDDVKNYFGQSAALGGDPFLVSPDRQTDVRQAGFVDRDGKLRYDARAKIQGHGLTIQYEPIDELTLKSITAYRKFSQDTILTLGGNGYLNGVVLDPVTFAPSIGAVTPINGNNAPQRQWQFSQEFQALGSMGDLSYVAGLYYFYEKSSEYNRQNLTFVLPGGQAGLNLAPVQAFGGTAESMAAFGQMSWKPAALDGRMEITGGARFTGDRKTLRLAGDIVPNLKGHVDYTNVSWLGSINYRFTPAIMAYVRISSGYRSGGINPRAAVINIFAPEDVKSYEAGLKSELFDRRVRLNLAIFQTDYSNQQINQFAAGSGGVTSLIVNAGQVRFRGVEAELTVAPTEGLTFDGSLGYTDPKYKSYLFRDPATNQIIDVADEARMPQTAKFNAHVGGQYMVPVGIGELTARVDYAYRSTVYFHNLDRVNPYNVETRSRPDHNLRARLSLGDIAMGSGTLELGVWGDNLTNQKNLDFAIDFGSLGFAAGSFKKPRTFGVDAKVSF</sequence>
<keyword evidence="9 11" id="KW-0472">Membrane</keyword>
<name>A0ABM7GA45_9SPHN</name>
<keyword evidence="16" id="KW-1185">Reference proteome</keyword>
<dbReference type="PANTHER" id="PTHR32552:SF81">
    <property type="entry name" value="TONB-DEPENDENT OUTER MEMBRANE RECEPTOR"/>
    <property type="match status" value="1"/>
</dbReference>
<evidence type="ECO:0000256" key="5">
    <source>
        <dbReference type="ARBA" id="ARBA00022692"/>
    </source>
</evidence>
<keyword evidence="3 11" id="KW-1134">Transmembrane beta strand</keyword>
<keyword evidence="2 11" id="KW-0813">Transport</keyword>
<dbReference type="InterPro" id="IPR036942">
    <property type="entry name" value="Beta-barrel_TonB_sf"/>
</dbReference>
<proteinExistence type="inferred from homology"/>
<dbReference type="Pfam" id="PF07715">
    <property type="entry name" value="Plug"/>
    <property type="match status" value="1"/>
</dbReference>
<keyword evidence="10 11" id="KW-0998">Cell outer membrane</keyword>
<organism evidence="15 16">
    <name type="scientific">Sphingomonas bisphenolicum</name>
    <dbReference type="NCBI Taxonomy" id="296544"/>
    <lineage>
        <taxon>Bacteria</taxon>
        <taxon>Pseudomonadati</taxon>
        <taxon>Pseudomonadota</taxon>
        <taxon>Alphaproteobacteria</taxon>
        <taxon>Sphingomonadales</taxon>
        <taxon>Sphingomonadaceae</taxon>
        <taxon>Sphingomonas</taxon>
    </lineage>
</organism>
<keyword evidence="5 11" id="KW-0812">Transmembrane</keyword>
<comment type="subcellular location">
    <subcellularLocation>
        <location evidence="1 11">Cell outer membrane</location>
        <topology evidence="1 11">Multi-pass membrane protein</topology>
    </subcellularLocation>
</comment>
<evidence type="ECO:0000256" key="11">
    <source>
        <dbReference type="PROSITE-ProRule" id="PRU01360"/>
    </source>
</evidence>
<keyword evidence="4" id="KW-0410">Iron transport</keyword>
<accession>A0ABM7GA45</accession>
<evidence type="ECO:0000256" key="3">
    <source>
        <dbReference type="ARBA" id="ARBA00022452"/>
    </source>
</evidence>
<dbReference type="InterPro" id="IPR000531">
    <property type="entry name" value="Beta-barrel_TonB"/>
</dbReference>
<evidence type="ECO:0000256" key="9">
    <source>
        <dbReference type="ARBA" id="ARBA00023136"/>
    </source>
</evidence>
<evidence type="ECO:0000256" key="4">
    <source>
        <dbReference type="ARBA" id="ARBA00022496"/>
    </source>
</evidence>
<dbReference type="PROSITE" id="PS52016">
    <property type="entry name" value="TONB_DEPENDENT_REC_3"/>
    <property type="match status" value="1"/>
</dbReference>
<dbReference type="InterPro" id="IPR039426">
    <property type="entry name" value="TonB-dep_rcpt-like"/>
</dbReference>
<dbReference type="SUPFAM" id="SSF56935">
    <property type="entry name" value="Porins"/>
    <property type="match status" value="1"/>
</dbReference>
<keyword evidence="8 12" id="KW-0798">TonB box</keyword>
<gene>
    <name evidence="15" type="ORF">SBA_ch2_4530</name>
</gene>
<dbReference type="InterPro" id="IPR012910">
    <property type="entry name" value="Plug_dom"/>
</dbReference>
<comment type="similarity">
    <text evidence="11 12">Belongs to the TonB-dependent receptor family.</text>
</comment>
<evidence type="ECO:0000256" key="10">
    <source>
        <dbReference type="ARBA" id="ARBA00023237"/>
    </source>
</evidence>
<evidence type="ECO:0000259" key="14">
    <source>
        <dbReference type="Pfam" id="PF07715"/>
    </source>
</evidence>
<evidence type="ECO:0000256" key="7">
    <source>
        <dbReference type="ARBA" id="ARBA00023065"/>
    </source>
</evidence>
<keyword evidence="15" id="KW-0675">Receptor</keyword>
<protein>
    <submittedName>
        <fullName evidence="15">TonB-dependent receptor</fullName>
    </submittedName>
</protein>
<dbReference type="EMBL" id="AP018818">
    <property type="protein sequence ID" value="BBF71920.1"/>
    <property type="molecule type" value="Genomic_DNA"/>
</dbReference>
<keyword evidence="6" id="KW-0408">Iron</keyword>
<evidence type="ECO:0000259" key="13">
    <source>
        <dbReference type="Pfam" id="PF00593"/>
    </source>
</evidence>
<dbReference type="Proteomes" id="UP001059971">
    <property type="component" value="Chromosome 2"/>
</dbReference>
<dbReference type="Pfam" id="PF00593">
    <property type="entry name" value="TonB_dep_Rec_b-barrel"/>
    <property type="match status" value="1"/>
</dbReference>
<dbReference type="PANTHER" id="PTHR32552">
    <property type="entry name" value="FERRICHROME IRON RECEPTOR-RELATED"/>
    <property type="match status" value="1"/>
</dbReference>
<evidence type="ECO:0000256" key="8">
    <source>
        <dbReference type="ARBA" id="ARBA00023077"/>
    </source>
</evidence>
<dbReference type="Gene3D" id="2.40.170.20">
    <property type="entry name" value="TonB-dependent receptor, beta-barrel domain"/>
    <property type="match status" value="1"/>
</dbReference>
<evidence type="ECO:0000313" key="16">
    <source>
        <dbReference type="Proteomes" id="UP001059971"/>
    </source>
</evidence>
<keyword evidence="7" id="KW-0406">Ion transport</keyword>
<feature type="domain" description="TonB-dependent receptor plug" evidence="14">
    <location>
        <begin position="43"/>
        <end position="151"/>
    </location>
</feature>
<evidence type="ECO:0000313" key="15">
    <source>
        <dbReference type="EMBL" id="BBF71920.1"/>
    </source>
</evidence>